<gene>
    <name evidence="5" type="ORF">SEMRO_81_G043570.1</name>
</gene>
<organism evidence="5 6">
    <name type="scientific">Seminavis robusta</name>
    <dbReference type="NCBI Taxonomy" id="568900"/>
    <lineage>
        <taxon>Eukaryota</taxon>
        <taxon>Sar</taxon>
        <taxon>Stramenopiles</taxon>
        <taxon>Ochrophyta</taxon>
        <taxon>Bacillariophyta</taxon>
        <taxon>Bacillariophyceae</taxon>
        <taxon>Bacillariophycidae</taxon>
        <taxon>Naviculales</taxon>
        <taxon>Naviculaceae</taxon>
        <taxon>Seminavis</taxon>
    </lineage>
</organism>
<dbReference type="Proteomes" id="UP001153069">
    <property type="component" value="Unassembled WGS sequence"/>
</dbReference>
<evidence type="ECO:0000259" key="4">
    <source>
        <dbReference type="PROSITE" id="PS01186"/>
    </source>
</evidence>
<evidence type="ECO:0000313" key="5">
    <source>
        <dbReference type="EMBL" id="CAB9500332.1"/>
    </source>
</evidence>
<dbReference type="PANTHER" id="PTHR24044">
    <property type="entry name" value="NOTCH LIGAND FAMILY MEMBER"/>
    <property type="match status" value="1"/>
</dbReference>
<reference evidence="5" key="1">
    <citation type="submission" date="2020-06" db="EMBL/GenBank/DDBJ databases">
        <authorList>
            <consortium name="Plant Systems Biology data submission"/>
        </authorList>
    </citation>
    <scope>NUCLEOTIDE SEQUENCE</scope>
    <source>
        <strain evidence="5">D6</strain>
    </source>
</reference>
<proteinExistence type="predicted"/>
<dbReference type="InterPro" id="IPR000742">
    <property type="entry name" value="EGF"/>
</dbReference>
<dbReference type="OrthoDB" id="112528at2759"/>
<dbReference type="GO" id="GO:0005112">
    <property type="term" value="F:Notch binding"/>
    <property type="evidence" value="ECO:0007669"/>
    <property type="project" value="TreeGrafter"/>
</dbReference>
<dbReference type="PROSITE" id="PS01186">
    <property type="entry name" value="EGF_2"/>
    <property type="match status" value="1"/>
</dbReference>
<keyword evidence="2" id="KW-0472">Membrane</keyword>
<dbReference type="PANTHER" id="PTHR24044:SF420">
    <property type="entry name" value="DELTA AND NOTCH-LIKE EPIDERMAL GROWTH FACTOR-RELATED RECEPTOR ISOFORM X1"/>
    <property type="match status" value="1"/>
</dbReference>
<feature type="transmembrane region" description="Helical" evidence="2">
    <location>
        <begin position="137"/>
        <end position="160"/>
    </location>
</feature>
<evidence type="ECO:0000256" key="2">
    <source>
        <dbReference type="SAM" id="Phobius"/>
    </source>
</evidence>
<dbReference type="PROSITE" id="PS00022">
    <property type="entry name" value="EGF_1"/>
    <property type="match status" value="1"/>
</dbReference>
<feature type="transmembrane region" description="Helical" evidence="2">
    <location>
        <begin position="225"/>
        <end position="249"/>
    </location>
</feature>
<sequence>MTRSRNNNDDAGFGRVKEEVDVDSLLSNVELASNLQTKNSAKTNTAAHSGAPSLLDSLSPADIQTLALLLKPALIDHDNPNENRVTTDSPPEKSETSTRDDSSEAAITKEKDDTEWYAPFGESTYSLFCVCSINSLAFWYAAFVYVLQITTIVLTMIDVIDWNGDVNELWMSMPPMVDSTVTIAQGVTLFQAIAFQSDLIEAILKLHGGFHAEVLEKHPGATYPTWLVCCFAQLFAGLLLLVTIFVLIMQVDTVLDIMLNFAALEFMANIDDVAFSLAKAGFIGWATIVAFRTTGKFMCKTTIVNMGDDFVAALGAFNGMYDLDLSGNVQISGRGQYVERRSVEIDTPGRGIFGYCSEISAWTFRVESYSSNENEGPCDWVARSSQTDTYDITEAVGSPWFVRDDSLHEVVLEPFSLFCFDCTRKGMDGSDECGGKGTCSNAVCDCEDGWYGLRCEFVSPCPWITIDARTEKFASTRDWASDYQSIELTGGAYVEAYHRPIYIHEYESGDYDVVMFTGGRWVLSSSKFLPNGGRIQASDLLEGQIDVGSDIGNFFQHSYHAYKGFSGNLSVAFLSGFMKLGTEGDLSSPVGFHWYHAEEATADYKNQGTGKLVDTEFLCHTCDDDSNPCLYNGICIEGRCQCSYDSFGSLCEIPPVGNGHCDPFFNVPEFQMDGGDCCDFTCKSTSEYVCGTDDHGYVSMGYFYCDLPDDEWQSYYVNGDPGSFSGYDIDLVGTSVAIAEPAQGRVRVYDKFGSSSILRDTIFGLGVRVKISSGPFNVVSNPSFKAPIEIAIQLFEPYHTLQIFKCLSNGCTQTQELPNVFDFDLSKDGTVLAVSVSKTDDLPTHLQVYESIEGIFQFRANITIARDNINASLLSISLDHDGSRLAVQSQLSQPGTQNALTATKGYVDVMVWNGVSRVYEIEAEFPFASRLSAMEYQLSLRLSEDGSVLAFGIPECLEPQLQVRVRKEEENWVARSSPAIDSTGCVDSANFNSNNALALSSNGSRVAFRVGTNVSVFDWDSETEVWADDVETISHLTAYSVSMSADGTGFAVGAPQDGSGGVTEIFYLPERKECPGGTSLLRISLTVDSVMLLYISWKLLNKSTGEVMFEQGPYGVEYQWATFVEEACVPTDSCYTFSIYNKIGQGLVSPAQYALFLDGEKALHGTFDGLFERKELGRCDSCPPGTERFRVMMLSCAPVSWKLRGTTNQVATNGTYFDTLAQSGDGFVVDVSCSAEWFNDTCTDWSYYETCLDPQQCYAFKTDSNPEAFLEVDAFGDKRVKGDLICFGDALIFGNLHACDERIWKVLHSEKA</sequence>
<keyword evidence="6" id="KW-1185">Reference proteome</keyword>
<dbReference type="EMBL" id="CAICTM010000080">
    <property type="protein sequence ID" value="CAB9500332.1"/>
    <property type="molecule type" value="Genomic_DNA"/>
</dbReference>
<evidence type="ECO:0000259" key="3">
    <source>
        <dbReference type="PROSITE" id="PS00022"/>
    </source>
</evidence>
<keyword evidence="2" id="KW-1133">Transmembrane helix</keyword>
<evidence type="ECO:0000256" key="1">
    <source>
        <dbReference type="SAM" id="MobiDB-lite"/>
    </source>
</evidence>
<dbReference type="InterPro" id="IPR050906">
    <property type="entry name" value="Notch_signaling"/>
</dbReference>
<feature type="region of interest" description="Disordered" evidence="1">
    <location>
        <begin position="79"/>
        <end position="108"/>
    </location>
</feature>
<feature type="compositionally biased region" description="Basic and acidic residues" evidence="1">
    <location>
        <begin position="90"/>
        <end position="108"/>
    </location>
</feature>
<name>A0A9N8DCJ4_9STRA</name>
<accession>A0A9N8DCJ4</accession>
<keyword evidence="2" id="KW-0812">Transmembrane</keyword>
<comment type="caution">
    <text evidence="5">The sequence shown here is derived from an EMBL/GenBank/DDBJ whole genome shotgun (WGS) entry which is preliminary data.</text>
</comment>
<dbReference type="SUPFAM" id="SSF82171">
    <property type="entry name" value="DPP6 N-terminal domain-like"/>
    <property type="match status" value="1"/>
</dbReference>
<evidence type="ECO:0000313" key="6">
    <source>
        <dbReference type="Proteomes" id="UP001153069"/>
    </source>
</evidence>
<feature type="domain" description="EGF-like" evidence="3 4">
    <location>
        <begin position="444"/>
        <end position="455"/>
    </location>
</feature>
<protein>
    <recommendedName>
        <fullName evidence="3 4">EGF-like domain-containing protein</fullName>
    </recommendedName>
</protein>